<feature type="domain" description="C2H2-type" evidence="7">
    <location>
        <begin position="339"/>
        <end position="366"/>
    </location>
</feature>
<sequence length="563" mass="63614">MAKKCKQPKSPEAPPLTLSAVRKPEAEVVAGVAAPSPGPYPAPEASCGRRGSSESLCPLRPRESGPWLRVPDPFRLHKRQIETRMLAGLLMDSSQHLVTFEDVAVAFTQEEWTLLDQPQRDLYRDVMLENYQNLMTLGYRSCKRDVNPGLEGTEEMRTGARGVLRELDLQVKTKVSTPLQDISVEKTSNGMQLERSSSGVEQYGSNLCGKIFGEHSFLMVHLRQKTSKDNQNRKAFKKNFIPTLFKEIHVGERPSECVQDEKASGQLSDLTGHKKTQTPGKLCERKDCRRTFVDQSSLKVHTSHHTGEKPYECKECGKAFTHSSYLADHIRIHSGNKPYVCMECGKAFTRSTGLILHIRIHTGEKPYECKECGKAFIHSSYLTKHIRIHSGEKPYLCKECGKSFTRSSGLVLHMRTHTGEKPYICKECGKAFNNSSMLNQHLRTHTGEKPYECKQCGKAFTQSSGLTTHLRTHTGEKAYECKECGKAFARSTNLNMHMRTHTGEKPYKCQECGKTFRYSTCLNIHMRTHTGEKPYKCKECEKTFTQSSALAKHLRTKACEKNL</sequence>
<dbReference type="PROSITE" id="PS50157">
    <property type="entry name" value="ZINC_FINGER_C2H2_2"/>
    <property type="match status" value="10"/>
</dbReference>
<evidence type="ECO:0000259" key="8">
    <source>
        <dbReference type="PROSITE" id="PS50805"/>
    </source>
</evidence>
<accession>A0ABM1DKR6</accession>
<dbReference type="SMART" id="SM00355">
    <property type="entry name" value="ZnF_C2H2"/>
    <property type="match status" value="10"/>
</dbReference>
<keyword evidence="3 5" id="KW-0863">Zinc-finger</keyword>
<dbReference type="RefSeq" id="XP_014652397.1">
    <property type="nucleotide sequence ID" value="XM_014796911.1"/>
</dbReference>
<feature type="domain" description="KRAB" evidence="8">
    <location>
        <begin position="98"/>
        <end position="169"/>
    </location>
</feature>
<dbReference type="PROSITE" id="PS50805">
    <property type="entry name" value="KRAB"/>
    <property type="match status" value="1"/>
</dbReference>
<dbReference type="PROSITE" id="PS00028">
    <property type="entry name" value="ZINC_FINGER_C2H2_1"/>
    <property type="match status" value="9"/>
</dbReference>
<dbReference type="Pfam" id="PF01352">
    <property type="entry name" value="KRAB"/>
    <property type="match status" value="1"/>
</dbReference>
<dbReference type="PANTHER" id="PTHR23234">
    <property type="entry name" value="ZNF44 PROTEIN"/>
    <property type="match status" value="1"/>
</dbReference>
<dbReference type="InterPro" id="IPR036051">
    <property type="entry name" value="KRAB_dom_sf"/>
</dbReference>
<dbReference type="Gene3D" id="6.10.140.140">
    <property type="match status" value="1"/>
</dbReference>
<dbReference type="InterPro" id="IPR050758">
    <property type="entry name" value="Znf_C2H2-type"/>
</dbReference>
<protein>
    <submittedName>
        <fullName evidence="10">Zinc finger protein 846</fullName>
    </submittedName>
</protein>
<dbReference type="Pfam" id="PF00096">
    <property type="entry name" value="zf-C2H2"/>
    <property type="match status" value="5"/>
</dbReference>
<feature type="domain" description="C2H2-type" evidence="7">
    <location>
        <begin position="423"/>
        <end position="450"/>
    </location>
</feature>
<keyword evidence="4" id="KW-0862">Zinc</keyword>
<reference evidence="10" key="1">
    <citation type="submission" date="2025-08" db="UniProtKB">
        <authorList>
            <consortium name="RefSeq"/>
        </authorList>
    </citation>
    <scope>IDENTIFICATION</scope>
</reference>
<keyword evidence="9" id="KW-1185">Reference proteome</keyword>
<evidence type="ECO:0000259" key="7">
    <source>
        <dbReference type="PROSITE" id="PS50157"/>
    </source>
</evidence>
<evidence type="ECO:0000313" key="10">
    <source>
        <dbReference type="RefSeq" id="XP_014652397.1"/>
    </source>
</evidence>
<dbReference type="SUPFAM" id="SSF109640">
    <property type="entry name" value="KRAB domain (Kruppel-associated box)"/>
    <property type="match status" value="1"/>
</dbReference>
<feature type="region of interest" description="Disordered" evidence="6">
    <location>
        <begin position="1"/>
        <end position="20"/>
    </location>
</feature>
<dbReference type="InterPro" id="IPR036236">
    <property type="entry name" value="Znf_C2H2_sf"/>
</dbReference>
<dbReference type="SUPFAM" id="SSF57667">
    <property type="entry name" value="beta-beta-alpha zinc fingers"/>
    <property type="match status" value="6"/>
</dbReference>
<keyword evidence="2" id="KW-0677">Repeat</keyword>
<dbReference type="InterPro" id="IPR001909">
    <property type="entry name" value="KRAB"/>
</dbReference>
<feature type="domain" description="C2H2-type" evidence="7">
    <location>
        <begin position="507"/>
        <end position="534"/>
    </location>
</feature>
<evidence type="ECO:0000256" key="2">
    <source>
        <dbReference type="ARBA" id="ARBA00022737"/>
    </source>
</evidence>
<dbReference type="CDD" id="cd07765">
    <property type="entry name" value="KRAB_A-box"/>
    <property type="match status" value="1"/>
</dbReference>
<evidence type="ECO:0000256" key="3">
    <source>
        <dbReference type="ARBA" id="ARBA00022771"/>
    </source>
</evidence>
<keyword evidence="1" id="KW-0479">Metal-binding</keyword>
<evidence type="ECO:0000256" key="4">
    <source>
        <dbReference type="ARBA" id="ARBA00022833"/>
    </source>
</evidence>
<dbReference type="Gene3D" id="3.30.160.60">
    <property type="entry name" value="Classic Zinc Finger"/>
    <property type="match status" value="10"/>
</dbReference>
<feature type="domain" description="C2H2-type" evidence="7">
    <location>
        <begin position="395"/>
        <end position="422"/>
    </location>
</feature>
<evidence type="ECO:0000256" key="5">
    <source>
        <dbReference type="PROSITE-ProRule" id="PRU00042"/>
    </source>
</evidence>
<dbReference type="PANTHER" id="PTHR23234:SF9">
    <property type="entry name" value="ZINC FINGER PROTEIN 850-LIKE"/>
    <property type="match status" value="1"/>
</dbReference>
<evidence type="ECO:0000256" key="1">
    <source>
        <dbReference type="ARBA" id="ARBA00022723"/>
    </source>
</evidence>
<feature type="domain" description="C2H2-type" evidence="7">
    <location>
        <begin position="479"/>
        <end position="506"/>
    </location>
</feature>
<dbReference type="Pfam" id="PF13465">
    <property type="entry name" value="zf-H2C2_2"/>
    <property type="match status" value="2"/>
</dbReference>
<feature type="region of interest" description="Disordered" evidence="6">
    <location>
        <begin position="32"/>
        <end position="58"/>
    </location>
</feature>
<organism evidence="9 10">
    <name type="scientific">Ceratotherium simum simum</name>
    <name type="common">Southern white rhinoceros</name>
    <dbReference type="NCBI Taxonomy" id="73337"/>
    <lineage>
        <taxon>Eukaryota</taxon>
        <taxon>Metazoa</taxon>
        <taxon>Chordata</taxon>
        <taxon>Craniata</taxon>
        <taxon>Vertebrata</taxon>
        <taxon>Euteleostomi</taxon>
        <taxon>Mammalia</taxon>
        <taxon>Eutheria</taxon>
        <taxon>Laurasiatheria</taxon>
        <taxon>Perissodactyla</taxon>
        <taxon>Rhinocerotidae</taxon>
        <taxon>Ceratotherium</taxon>
    </lineage>
</organism>
<gene>
    <name evidence="10" type="primary">LOC101402065</name>
</gene>
<evidence type="ECO:0000313" key="9">
    <source>
        <dbReference type="Proteomes" id="UP000694910"/>
    </source>
</evidence>
<feature type="domain" description="C2H2-type" evidence="7">
    <location>
        <begin position="311"/>
        <end position="338"/>
    </location>
</feature>
<dbReference type="SMART" id="SM00349">
    <property type="entry name" value="KRAB"/>
    <property type="match status" value="1"/>
</dbReference>
<feature type="domain" description="C2H2-type" evidence="7">
    <location>
        <begin position="281"/>
        <end position="310"/>
    </location>
</feature>
<dbReference type="GeneID" id="101402065"/>
<name>A0ABM1DKR6_CERSS</name>
<dbReference type="InterPro" id="IPR013087">
    <property type="entry name" value="Znf_C2H2_type"/>
</dbReference>
<evidence type="ECO:0000256" key="6">
    <source>
        <dbReference type="SAM" id="MobiDB-lite"/>
    </source>
</evidence>
<dbReference type="Proteomes" id="UP000694910">
    <property type="component" value="Unplaced"/>
</dbReference>
<feature type="domain" description="C2H2-type" evidence="7">
    <location>
        <begin position="451"/>
        <end position="478"/>
    </location>
</feature>
<feature type="domain" description="C2H2-type" evidence="7">
    <location>
        <begin position="367"/>
        <end position="394"/>
    </location>
</feature>
<feature type="domain" description="C2H2-type" evidence="7">
    <location>
        <begin position="535"/>
        <end position="562"/>
    </location>
</feature>
<proteinExistence type="predicted"/>